<proteinExistence type="inferred from homology"/>
<gene>
    <name evidence="10" type="ORF">A3843_02335</name>
</gene>
<dbReference type="InterPro" id="IPR000415">
    <property type="entry name" value="Nitroreductase-like"/>
</dbReference>
<protein>
    <recommendedName>
        <fullName evidence="7">Putative NAD(P)H nitroreductase</fullName>
        <ecNumber evidence="7">1.-.-.-</ecNumber>
    </recommendedName>
</protein>
<evidence type="ECO:0000313" key="10">
    <source>
        <dbReference type="EMBL" id="OKL45205.1"/>
    </source>
</evidence>
<evidence type="ECO:0000256" key="8">
    <source>
        <dbReference type="PIRSR" id="PIRSR000232-1"/>
    </source>
</evidence>
<keyword evidence="4 7" id="KW-0521">NADP</keyword>
<dbReference type="OrthoDB" id="9804207at2"/>
<feature type="domain" description="Nitroreductase" evidence="9">
    <location>
        <begin position="28"/>
        <end position="173"/>
    </location>
</feature>
<dbReference type="InterPro" id="IPR029479">
    <property type="entry name" value="Nitroreductase"/>
</dbReference>
<evidence type="ECO:0000259" key="9">
    <source>
        <dbReference type="Pfam" id="PF00881"/>
    </source>
</evidence>
<keyword evidence="3 7" id="KW-0288">FMN</keyword>
<keyword evidence="11" id="KW-1185">Reference proteome</keyword>
<keyword evidence="5 7" id="KW-0560">Oxidoreductase</keyword>
<feature type="binding site" evidence="8">
    <location>
        <position position="49"/>
    </location>
    <ligand>
        <name>FMN</name>
        <dbReference type="ChEBI" id="CHEBI:58210"/>
        <note>ligand shared between dimeric partners</note>
    </ligand>
</feature>
<dbReference type="Pfam" id="PF00881">
    <property type="entry name" value="Nitroreductase"/>
    <property type="match status" value="1"/>
</dbReference>
<dbReference type="PANTHER" id="PTHR43821">
    <property type="entry name" value="NAD(P)H NITROREDUCTASE YDJA-RELATED"/>
    <property type="match status" value="1"/>
</dbReference>
<name>A0A1U7JKH2_9HYPH</name>
<evidence type="ECO:0000256" key="7">
    <source>
        <dbReference type="PIRNR" id="PIRNR000232"/>
    </source>
</evidence>
<dbReference type="PIRSF" id="PIRSF000232">
    <property type="entry name" value="YdjA"/>
    <property type="match status" value="1"/>
</dbReference>
<evidence type="ECO:0000256" key="6">
    <source>
        <dbReference type="ARBA" id="ARBA00023027"/>
    </source>
</evidence>
<feature type="binding site" description="in other chain" evidence="8">
    <location>
        <begin position="143"/>
        <end position="145"/>
    </location>
    <ligand>
        <name>FMN</name>
        <dbReference type="ChEBI" id="CHEBI:58210"/>
        <note>ligand shared between dimeric partners</note>
    </ligand>
</feature>
<keyword evidence="6 7" id="KW-0520">NAD</keyword>
<comment type="cofactor">
    <cofactor evidence="8">
        <name>FMN</name>
        <dbReference type="ChEBI" id="CHEBI:58210"/>
    </cofactor>
    <text evidence="8">Binds 1 FMN per subunit.</text>
</comment>
<dbReference type="EMBL" id="LVVZ01000005">
    <property type="protein sequence ID" value="OKL45205.1"/>
    <property type="molecule type" value="Genomic_DNA"/>
</dbReference>
<dbReference type="GO" id="GO:0016491">
    <property type="term" value="F:oxidoreductase activity"/>
    <property type="evidence" value="ECO:0007669"/>
    <property type="project" value="UniProtKB-UniRule"/>
</dbReference>
<feature type="binding site" evidence="8">
    <location>
        <position position="45"/>
    </location>
    <ligand>
        <name>FMN</name>
        <dbReference type="ChEBI" id="CHEBI:58210"/>
        <note>ligand shared between dimeric partners</note>
    </ligand>
</feature>
<keyword evidence="2 7" id="KW-0285">Flavoprotein</keyword>
<organism evidence="10 11">
    <name type="scientific">Pseudovibrio exalbescens</name>
    <dbReference type="NCBI Taxonomy" id="197461"/>
    <lineage>
        <taxon>Bacteria</taxon>
        <taxon>Pseudomonadati</taxon>
        <taxon>Pseudomonadota</taxon>
        <taxon>Alphaproteobacteria</taxon>
        <taxon>Hyphomicrobiales</taxon>
        <taxon>Stappiaceae</taxon>
        <taxon>Pseudovibrio</taxon>
    </lineage>
</organism>
<accession>A0A1U7JKH2</accession>
<evidence type="ECO:0000256" key="3">
    <source>
        <dbReference type="ARBA" id="ARBA00022643"/>
    </source>
</evidence>
<evidence type="ECO:0000256" key="1">
    <source>
        <dbReference type="ARBA" id="ARBA00007118"/>
    </source>
</evidence>
<dbReference type="EC" id="1.-.-.-" evidence="7"/>
<evidence type="ECO:0000256" key="5">
    <source>
        <dbReference type="ARBA" id="ARBA00023002"/>
    </source>
</evidence>
<dbReference type="CDD" id="cd02135">
    <property type="entry name" value="YdjA-like"/>
    <property type="match status" value="1"/>
</dbReference>
<comment type="similarity">
    <text evidence="1 7">Belongs to the nitroreductase family.</text>
</comment>
<reference evidence="10 11" key="1">
    <citation type="submission" date="2016-03" db="EMBL/GenBank/DDBJ databases">
        <title>Genome sequence of Nesiotobacter sp. nov., a moderately halophilic alphaproteobacterium isolated from the Yellow Sea, China.</title>
        <authorList>
            <person name="Zhang G."/>
            <person name="Zhang R."/>
        </authorList>
    </citation>
    <scope>NUCLEOTIDE SEQUENCE [LARGE SCALE GENOMIC DNA]</scope>
    <source>
        <strain evidence="10 11">WB1-6</strain>
    </source>
</reference>
<evidence type="ECO:0000313" key="11">
    <source>
        <dbReference type="Proteomes" id="UP000185783"/>
    </source>
</evidence>
<evidence type="ECO:0000256" key="4">
    <source>
        <dbReference type="ARBA" id="ARBA00022857"/>
    </source>
</evidence>
<dbReference type="STRING" id="197461.A3843_02335"/>
<dbReference type="SUPFAM" id="SSF55469">
    <property type="entry name" value="FMN-dependent nitroreductase-like"/>
    <property type="match status" value="1"/>
</dbReference>
<dbReference type="InterPro" id="IPR026021">
    <property type="entry name" value="YdjA-like"/>
</dbReference>
<dbReference type="PANTHER" id="PTHR43821:SF1">
    <property type="entry name" value="NAD(P)H NITROREDUCTASE YDJA-RELATED"/>
    <property type="match status" value="1"/>
</dbReference>
<dbReference type="Gene3D" id="3.40.109.10">
    <property type="entry name" value="NADH Oxidase"/>
    <property type="match status" value="1"/>
</dbReference>
<dbReference type="AlphaFoldDB" id="A0A1U7JKH2"/>
<sequence>MSNKSTDYSAVTEFMLKRRSQLAATLVEPGPSQEDLAVLLRIATRVPDHRKQCPWRFVVYQGDARRDVGVNLARIAEEKEGPLGVNRQQMEEGRFLRAPLVIGVLASYRPESKVPKLEQTLSTGAACMNLLIGANSLGFGAQWITEWYTYDADAARMLGADGHEQFAGFIYIGSSSVTPKERDRPDIEAITTHWSA</sequence>
<comment type="caution">
    <text evidence="10">The sequence shown here is derived from an EMBL/GenBank/DDBJ whole genome shotgun (WGS) entry which is preliminary data.</text>
</comment>
<dbReference type="InterPro" id="IPR052530">
    <property type="entry name" value="NAD(P)H_nitroreductase"/>
</dbReference>
<dbReference type="RefSeq" id="WP_028480299.1">
    <property type="nucleotide sequence ID" value="NZ_LVVZ01000005.1"/>
</dbReference>
<feature type="binding site" description="in other chain" evidence="8">
    <location>
        <begin position="18"/>
        <end position="20"/>
    </location>
    <ligand>
        <name>FMN</name>
        <dbReference type="ChEBI" id="CHEBI:58210"/>
        <note>ligand shared between dimeric partners</note>
    </ligand>
</feature>
<evidence type="ECO:0000256" key="2">
    <source>
        <dbReference type="ARBA" id="ARBA00022630"/>
    </source>
</evidence>
<dbReference type="Proteomes" id="UP000185783">
    <property type="component" value="Unassembled WGS sequence"/>
</dbReference>